<dbReference type="EMBL" id="VSSQ01107556">
    <property type="protein sequence ID" value="MPN46680.1"/>
    <property type="molecule type" value="Genomic_DNA"/>
</dbReference>
<dbReference type="AlphaFoldDB" id="A0A645I6F1"/>
<protein>
    <submittedName>
        <fullName evidence="1">Uncharacterized protein</fullName>
    </submittedName>
</protein>
<reference evidence="1" key="1">
    <citation type="submission" date="2019-08" db="EMBL/GenBank/DDBJ databases">
        <authorList>
            <person name="Kucharzyk K."/>
            <person name="Murdoch R.W."/>
            <person name="Higgins S."/>
            <person name="Loffler F."/>
        </authorList>
    </citation>
    <scope>NUCLEOTIDE SEQUENCE</scope>
</reference>
<name>A0A645I6F1_9ZZZZ</name>
<evidence type="ECO:0000313" key="1">
    <source>
        <dbReference type="EMBL" id="MPN46680.1"/>
    </source>
</evidence>
<proteinExistence type="predicted"/>
<organism evidence="1">
    <name type="scientific">bioreactor metagenome</name>
    <dbReference type="NCBI Taxonomy" id="1076179"/>
    <lineage>
        <taxon>unclassified sequences</taxon>
        <taxon>metagenomes</taxon>
        <taxon>ecological metagenomes</taxon>
    </lineage>
</organism>
<accession>A0A645I6F1</accession>
<sequence>MRADENINFPLGNLFQNLRLLFGATETGQHLNAYRPVGKTIAEVVEVLLCEQGSRNQHGNLFVVLYGKESGAHRDFGFTKTDVTAHQAVHGQRLAHIAEYSVDRLRLVRRGFKREAVAKQLILFTVMLKGKAFFRRALGINIQQLCRDIAHLLSGFLSGA</sequence>
<gene>
    <name evidence="1" type="ORF">SDC9_194277</name>
</gene>
<comment type="caution">
    <text evidence="1">The sequence shown here is derived from an EMBL/GenBank/DDBJ whole genome shotgun (WGS) entry which is preliminary data.</text>
</comment>